<reference evidence="8 9" key="1">
    <citation type="submission" date="2019-04" db="EMBL/GenBank/DDBJ databases">
        <title>Genome of a novel bacterium Candidatus Jettenia ecosi reconstructed from metagenome of an anammox bioreactor.</title>
        <authorList>
            <person name="Mardanov A.V."/>
            <person name="Beletsky A.V."/>
            <person name="Ravin N.V."/>
            <person name="Botchkova E.A."/>
            <person name="Litti Y.V."/>
            <person name="Nozhevnikova A.N."/>
        </authorList>
    </citation>
    <scope>NUCLEOTIDE SEQUENCE [LARGE SCALE GENOMIC DNA]</scope>
    <source>
        <strain evidence="8">J2</strain>
    </source>
</reference>
<evidence type="ECO:0000256" key="3">
    <source>
        <dbReference type="ARBA" id="ARBA00022741"/>
    </source>
</evidence>
<dbReference type="Gene3D" id="2.40.50.140">
    <property type="entry name" value="Nucleic acid-binding proteins"/>
    <property type="match status" value="1"/>
</dbReference>
<gene>
    <name evidence="8" type="ORF">JETT_3311</name>
</gene>
<keyword evidence="2" id="KW-1003">Cell membrane</keyword>
<keyword evidence="1" id="KW-0813">Transport</keyword>
<dbReference type="InterPro" id="IPR003439">
    <property type="entry name" value="ABC_transporter-like_ATP-bd"/>
</dbReference>
<evidence type="ECO:0000313" key="9">
    <source>
        <dbReference type="Proteomes" id="UP000319783"/>
    </source>
</evidence>
<comment type="caution">
    <text evidence="8">The sequence shown here is derived from an EMBL/GenBank/DDBJ whole genome shotgun (WGS) entry which is preliminary data.</text>
</comment>
<dbReference type="InterPro" id="IPR012340">
    <property type="entry name" value="NA-bd_OB-fold"/>
</dbReference>
<dbReference type="PROSITE" id="PS00211">
    <property type="entry name" value="ABC_TRANSPORTER_1"/>
    <property type="match status" value="1"/>
</dbReference>
<dbReference type="InterPro" id="IPR015855">
    <property type="entry name" value="ABC_transpr_MalK-like"/>
</dbReference>
<dbReference type="AlphaFoldDB" id="A0A533Q776"/>
<proteinExistence type="predicted"/>
<dbReference type="InterPro" id="IPR003593">
    <property type="entry name" value="AAA+_ATPase"/>
</dbReference>
<evidence type="ECO:0000256" key="1">
    <source>
        <dbReference type="ARBA" id="ARBA00022448"/>
    </source>
</evidence>
<dbReference type="GO" id="GO:0005524">
    <property type="term" value="F:ATP binding"/>
    <property type="evidence" value="ECO:0007669"/>
    <property type="project" value="UniProtKB-KW"/>
</dbReference>
<keyword evidence="3" id="KW-0547">Nucleotide-binding</keyword>
<dbReference type="InterPro" id="IPR017871">
    <property type="entry name" value="ABC_transporter-like_CS"/>
</dbReference>
<name>A0A533Q776_9BACT</name>
<evidence type="ECO:0000256" key="4">
    <source>
        <dbReference type="ARBA" id="ARBA00022840"/>
    </source>
</evidence>
<dbReference type="Proteomes" id="UP000319783">
    <property type="component" value="Unassembled WGS sequence"/>
</dbReference>
<dbReference type="Pfam" id="PF00005">
    <property type="entry name" value="ABC_tran"/>
    <property type="match status" value="1"/>
</dbReference>
<dbReference type="InterPro" id="IPR013611">
    <property type="entry name" value="Transp-assoc_OB_typ2"/>
</dbReference>
<evidence type="ECO:0000256" key="2">
    <source>
        <dbReference type="ARBA" id="ARBA00022475"/>
    </source>
</evidence>
<dbReference type="GO" id="GO:0008643">
    <property type="term" value="P:carbohydrate transport"/>
    <property type="evidence" value="ECO:0007669"/>
    <property type="project" value="InterPro"/>
</dbReference>
<dbReference type="FunFam" id="3.40.50.300:FF:000042">
    <property type="entry name" value="Maltose/maltodextrin ABC transporter, ATP-binding protein"/>
    <property type="match status" value="1"/>
</dbReference>
<dbReference type="GO" id="GO:0016887">
    <property type="term" value="F:ATP hydrolysis activity"/>
    <property type="evidence" value="ECO:0007669"/>
    <property type="project" value="InterPro"/>
</dbReference>
<dbReference type="SUPFAM" id="SSF52540">
    <property type="entry name" value="P-loop containing nucleoside triphosphate hydrolases"/>
    <property type="match status" value="1"/>
</dbReference>
<accession>A0A533Q776</accession>
<dbReference type="Gene3D" id="3.40.50.300">
    <property type="entry name" value="P-loop containing nucleotide triphosphate hydrolases"/>
    <property type="match status" value="1"/>
</dbReference>
<dbReference type="PANTHER" id="PTHR43875:SF15">
    <property type="entry name" value="TREHALOSE IMPORT ATP-BINDING PROTEIN SUGC"/>
    <property type="match status" value="1"/>
</dbReference>
<dbReference type="SMART" id="SM00382">
    <property type="entry name" value="AAA"/>
    <property type="match status" value="1"/>
</dbReference>
<dbReference type="GO" id="GO:0140359">
    <property type="term" value="F:ABC-type transporter activity"/>
    <property type="evidence" value="ECO:0007669"/>
    <property type="project" value="InterPro"/>
</dbReference>
<keyword evidence="5" id="KW-1278">Translocase</keyword>
<dbReference type="SUPFAM" id="SSF50331">
    <property type="entry name" value="MOP-like"/>
    <property type="match status" value="1"/>
</dbReference>
<dbReference type="InterPro" id="IPR047641">
    <property type="entry name" value="ABC_transpr_MalK/UgpC-like"/>
</dbReference>
<dbReference type="PANTHER" id="PTHR43875">
    <property type="entry name" value="MALTODEXTRIN IMPORT ATP-BINDING PROTEIN MSMX"/>
    <property type="match status" value="1"/>
</dbReference>
<keyword evidence="6" id="KW-0472">Membrane</keyword>
<dbReference type="CDD" id="cd03301">
    <property type="entry name" value="ABC_MalK_N"/>
    <property type="match status" value="1"/>
</dbReference>
<evidence type="ECO:0000256" key="6">
    <source>
        <dbReference type="ARBA" id="ARBA00023136"/>
    </source>
</evidence>
<dbReference type="InterPro" id="IPR008995">
    <property type="entry name" value="Mo/tungstate-bd_C_term_dom"/>
</dbReference>
<feature type="domain" description="ABC transporter" evidence="7">
    <location>
        <begin position="3"/>
        <end position="232"/>
    </location>
</feature>
<evidence type="ECO:0000256" key="5">
    <source>
        <dbReference type="ARBA" id="ARBA00022967"/>
    </source>
</evidence>
<dbReference type="Gene3D" id="2.40.50.100">
    <property type="match status" value="1"/>
</dbReference>
<protein>
    <submittedName>
        <fullName evidence="8">Maltose/maltodextrin transport ATP-binding protein MalK</fullName>
    </submittedName>
</protein>
<evidence type="ECO:0000259" key="7">
    <source>
        <dbReference type="PROSITE" id="PS50893"/>
    </source>
</evidence>
<evidence type="ECO:0000313" key="8">
    <source>
        <dbReference type="EMBL" id="TLD40425.1"/>
    </source>
</evidence>
<dbReference type="Pfam" id="PF08402">
    <property type="entry name" value="TOBE_2"/>
    <property type="match status" value="1"/>
</dbReference>
<dbReference type="PROSITE" id="PS50893">
    <property type="entry name" value="ABC_TRANSPORTER_2"/>
    <property type="match status" value="1"/>
</dbReference>
<keyword evidence="4 8" id="KW-0067">ATP-binding</keyword>
<organism evidence="8 9">
    <name type="scientific">Candidatus Jettenia ecosi</name>
    <dbReference type="NCBI Taxonomy" id="2494326"/>
    <lineage>
        <taxon>Bacteria</taxon>
        <taxon>Pseudomonadati</taxon>
        <taxon>Planctomycetota</taxon>
        <taxon>Candidatus Brocadiia</taxon>
        <taxon>Candidatus Brocadiales</taxon>
        <taxon>Candidatus Brocadiaceae</taxon>
        <taxon>Candidatus Jettenia</taxon>
    </lineage>
</organism>
<dbReference type="InterPro" id="IPR027417">
    <property type="entry name" value="P-loop_NTPase"/>
</dbReference>
<dbReference type="EMBL" id="SULG01000102">
    <property type="protein sequence ID" value="TLD40425.1"/>
    <property type="molecule type" value="Genomic_DNA"/>
</dbReference>
<dbReference type="GO" id="GO:0055052">
    <property type="term" value="C:ATP-binding cassette (ABC) transporter complex, substrate-binding subunit-containing"/>
    <property type="evidence" value="ECO:0007669"/>
    <property type="project" value="TreeGrafter"/>
</dbReference>
<sequence>MKIKLQDVIKLYNNHYVAVNKLNLDISSGEFLVVLGPSGSGKSTTLNMLAGLEIPTSGHIFFNERIVNNVPPGKRDIALVFQNYALYPHMKSYDNIAFPLRIRKEKDLHQRVIKTAEMLGLSALLHKYPKELSGGERQRIALARALVRNPQVFLMDEPLSNLDARLRLSARGELKKLQRQRNITTIYVTHDQTEALTLGDRIVIMDKGNLQQTGTPDEIYQKPHNTFVASFIGAPPMNMVQVQKYTTHSFILENTTIEFPTPLPDQTNLILGIRPENLTIVPADAQFIMPCTVEHIEYLGNESIGHIKINPTTIWYAKNMGEGIKTGGEAGLKFSPDDAHWFDSVTRKRIA</sequence>